<dbReference type="Proteomes" id="UP000256542">
    <property type="component" value="Unassembled WGS sequence"/>
</dbReference>
<dbReference type="PANTHER" id="PTHR30328">
    <property type="entry name" value="TRANSCRIPTIONAL REPRESSOR"/>
    <property type="match status" value="1"/>
</dbReference>
<evidence type="ECO:0000256" key="1">
    <source>
        <dbReference type="ARBA" id="ARBA00023125"/>
    </source>
</evidence>
<dbReference type="InterPro" id="IPR001647">
    <property type="entry name" value="HTH_TetR"/>
</dbReference>
<evidence type="ECO:0000313" key="4">
    <source>
        <dbReference type="EMBL" id="REG81329.1"/>
    </source>
</evidence>
<feature type="DNA-binding region" description="H-T-H motif" evidence="2">
    <location>
        <begin position="32"/>
        <end position="51"/>
    </location>
</feature>
<organism evidence="4 5">
    <name type="scientific">Marinomonas pollencensis</name>
    <dbReference type="NCBI Taxonomy" id="491954"/>
    <lineage>
        <taxon>Bacteria</taxon>
        <taxon>Pseudomonadati</taxon>
        <taxon>Pseudomonadota</taxon>
        <taxon>Gammaproteobacteria</taxon>
        <taxon>Oceanospirillales</taxon>
        <taxon>Oceanospirillaceae</taxon>
        <taxon>Marinomonas</taxon>
    </lineage>
</organism>
<dbReference type="RefSeq" id="WP_115898907.1">
    <property type="nucleotide sequence ID" value="NZ_QUNG01000015.1"/>
</dbReference>
<feature type="domain" description="HTH tetR-type" evidence="3">
    <location>
        <begin position="9"/>
        <end position="69"/>
    </location>
</feature>
<dbReference type="Gene3D" id="1.10.10.60">
    <property type="entry name" value="Homeodomain-like"/>
    <property type="match status" value="1"/>
</dbReference>
<dbReference type="AlphaFoldDB" id="A0A3E0DF47"/>
<accession>A0A3E0DF47</accession>
<dbReference type="Gene3D" id="1.10.357.10">
    <property type="entry name" value="Tetracycline Repressor, domain 2"/>
    <property type="match status" value="1"/>
</dbReference>
<dbReference type="OrthoDB" id="6860332at2"/>
<dbReference type="PROSITE" id="PS50977">
    <property type="entry name" value="HTH_TETR_2"/>
    <property type="match status" value="1"/>
</dbReference>
<keyword evidence="5" id="KW-1185">Reference proteome</keyword>
<evidence type="ECO:0000259" key="3">
    <source>
        <dbReference type="PROSITE" id="PS50977"/>
    </source>
</evidence>
<dbReference type="EMBL" id="QUNG01000015">
    <property type="protein sequence ID" value="REG81329.1"/>
    <property type="molecule type" value="Genomic_DNA"/>
</dbReference>
<dbReference type="InterPro" id="IPR050109">
    <property type="entry name" value="HTH-type_TetR-like_transc_reg"/>
</dbReference>
<gene>
    <name evidence="4" type="ORF">DFP81_11550</name>
</gene>
<protein>
    <submittedName>
        <fullName evidence="4">TetR family transcriptional regulator</fullName>
    </submittedName>
</protein>
<dbReference type="PRINTS" id="PR00455">
    <property type="entry name" value="HTHTETR"/>
</dbReference>
<evidence type="ECO:0000256" key="2">
    <source>
        <dbReference type="PROSITE-ProRule" id="PRU00335"/>
    </source>
</evidence>
<comment type="caution">
    <text evidence="4">The sequence shown here is derived from an EMBL/GenBank/DDBJ whole genome shotgun (WGS) entry which is preliminary data.</text>
</comment>
<dbReference type="InterPro" id="IPR009057">
    <property type="entry name" value="Homeodomain-like_sf"/>
</dbReference>
<keyword evidence="1 2" id="KW-0238">DNA-binding</keyword>
<dbReference type="GO" id="GO:0003677">
    <property type="term" value="F:DNA binding"/>
    <property type="evidence" value="ECO:0007669"/>
    <property type="project" value="UniProtKB-UniRule"/>
</dbReference>
<dbReference type="Pfam" id="PF08362">
    <property type="entry name" value="TetR_C_3"/>
    <property type="match status" value="1"/>
</dbReference>
<dbReference type="PANTHER" id="PTHR30328:SF54">
    <property type="entry name" value="HTH-TYPE TRANSCRIPTIONAL REPRESSOR SCO4008"/>
    <property type="match status" value="1"/>
</dbReference>
<dbReference type="SUPFAM" id="SSF46689">
    <property type="entry name" value="Homeodomain-like"/>
    <property type="match status" value="1"/>
</dbReference>
<dbReference type="InterPro" id="IPR013573">
    <property type="entry name" value="Tscrpt_reg_YcdC_C"/>
</dbReference>
<name>A0A3E0DF47_9GAMM</name>
<dbReference type="SUPFAM" id="SSF48498">
    <property type="entry name" value="Tetracyclin repressor-like, C-terminal domain"/>
    <property type="match status" value="1"/>
</dbReference>
<sequence length="214" mass="23996">MSKRQSNREEIFTRILEAAEIEFGLKGYSGASLQHIADRANLPKPNIVYYFQSKSNLYKQVLNQILMDWNDLFDQATVNDDPAVVLDNFIREKLELSFTNPRSSRIFAMEVIGGATHIGDYLKGDLVPWLSSRVEVIQGWIDAGKMRSVDPTSLIFMIWATTQHYADFEAQILALTNKQALVEEDLQRIGDTVSSIILTGVGLVVPSKPTSTDA</sequence>
<dbReference type="GO" id="GO:0045892">
    <property type="term" value="P:negative regulation of DNA-templated transcription"/>
    <property type="evidence" value="ECO:0007669"/>
    <property type="project" value="InterPro"/>
</dbReference>
<evidence type="ECO:0000313" key="5">
    <source>
        <dbReference type="Proteomes" id="UP000256542"/>
    </source>
</evidence>
<reference evidence="4 5" key="1">
    <citation type="submission" date="2018-08" db="EMBL/GenBank/DDBJ databases">
        <title>Genomic Encyclopedia of Type Strains, Phase III (KMG-III): the genomes of soil and plant-associated and newly described type strains.</title>
        <authorList>
            <person name="Whitman W."/>
        </authorList>
    </citation>
    <scope>NUCLEOTIDE SEQUENCE [LARGE SCALE GENOMIC DNA]</scope>
    <source>
        <strain evidence="4 5">CECT 7375</strain>
    </source>
</reference>
<dbReference type="Pfam" id="PF00440">
    <property type="entry name" value="TetR_N"/>
    <property type="match status" value="1"/>
</dbReference>
<dbReference type="InterPro" id="IPR036271">
    <property type="entry name" value="Tet_transcr_reg_TetR-rel_C_sf"/>
</dbReference>
<proteinExistence type="predicted"/>